<dbReference type="SUPFAM" id="SSF51735">
    <property type="entry name" value="NAD(P)-binding Rossmann-fold domains"/>
    <property type="match status" value="1"/>
</dbReference>
<feature type="binding site" evidence="10">
    <location>
        <position position="102"/>
    </location>
    <ligand>
        <name>substrate</name>
    </ligand>
</feature>
<feature type="binding site" evidence="11">
    <location>
        <position position="99"/>
    </location>
    <ligand>
        <name>NAD(+)</name>
        <dbReference type="ChEBI" id="CHEBI:57540"/>
    </ligand>
</feature>
<evidence type="ECO:0000256" key="2">
    <source>
        <dbReference type="ARBA" id="ARBA00009233"/>
    </source>
</evidence>
<keyword evidence="6" id="KW-0443">Lipid metabolism</keyword>
<keyword evidence="8 11" id="KW-0520">NAD</keyword>
<dbReference type="PIRSF" id="PIRSF000094">
    <property type="entry name" value="Enoyl-ACP_rdct"/>
    <property type="match status" value="1"/>
</dbReference>
<feature type="active site" description="Proton acceptor" evidence="9">
    <location>
        <position position="152"/>
    </location>
</feature>
<dbReference type="InterPro" id="IPR002347">
    <property type="entry name" value="SDR_fam"/>
</dbReference>
<sequence length="262" mass="27643">MSENSPLAGLLAGKKGLIVGVANQNSIAWACAQALHGAGMELAFTYQGELMRDRVMKTVSSLGDVPVFDLDARSDEQIDALVAALRERWGSLDFLLHSIAYAPKAAMANAFIETQREDFSAAHEISAYSLVALSRAFAPLMPEGASIVTMTYYGSQKAVPGYNVMGVAKAALEASVRYLAVDLGARGIRINAVSAGAINTLAARGVAHFRDLLRITAERAPMKRAVEPSEVGNATLFLASDLASGITGEVMYVDAGFNITAG</sequence>
<evidence type="ECO:0000256" key="6">
    <source>
        <dbReference type="ARBA" id="ARBA00023098"/>
    </source>
</evidence>
<proteinExistence type="inferred from homology"/>
<evidence type="ECO:0000256" key="9">
    <source>
        <dbReference type="PIRSR" id="PIRSR000094-1"/>
    </source>
</evidence>
<dbReference type="Pfam" id="PF13561">
    <property type="entry name" value="adh_short_C2"/>
    <property type="match status" value="1"/>
</dbReference>
<feature type="binding site" evidence="11">
    <location>
        <position position="47"/>
    </location>
    <ligand>
        <name>NAD(+)</name>
        <dbReference type="ChEBI" id="CHEBI:57540"/>
    </ligand>
</feature>
<feature type="binding site" evidence="11">
    <location>
        <begin position="26"/>
        <end position="27"/>
    </location>
    <ligand>
        <name>NAD(+)</name>
        <dbReference type="ChEBI" id="CHEBI:57540"/>
    </ligand>
</feature>
<feature type="active site" description="Proton acceptor" evidence="9">
    <location>
        <position position="162"/>
    </location>
</feature>
<gene>
    <name evidence="12" type="ORF">AVDCRST_MAG89-1229</name>
</gene>
<dbReference type="Gene3D" id="1.10.8.400">
    <property type="entry name" value="Enoyl acyl carrier protein reductase"/>
    <property type="match status" value="1"/>
</dbReference>
<dbReference type="AlphaFoldDB" id="A0A6J4KQL9"/>
<feature type="binding site" evidence="11">
    <location>
        <begin position="198"/>
        <end position="202"/>
    </location>
    <ligand>
        <name>NAD(+)</name>
        <dbReference type="ChEBI" id="CHEBI:57540"/>
    </ligand>
</feature>
<dbReference type="GO" id="GO:0004318">
    <property type="term" value="F:enoyl-[acyl-carrier-protein] reductase (NADH) activity"/>
    <property type="evidence" value="ECO:0007669"/>
    <property type="project" value="UniProtKB-EC"/>
</dbReference>
<evidence type="ECO:0000256" key="3">
    <source>
        <dbReference type="ARBA" id="ARBA00022516"/>
    </source>
</evidence>
<feature type="binding site" evidence="11">
    <location>
        <position position="169"/>
    </location>
    <ligand>
        <name>NAD(+)</name>
        <dbReference type="ChEBI" id="CHEBI:57540"/>
    </ligand>
</feature>
<protein>
    <recommendedName>
        <fullName evidence="8">Enoyl-[acyl-carrier-protein] reductase [NADH]</fullName>
        <ecNumber evidence="8">1.3.1.9</ecNumber>
    </recommendedName>
</protein>
<keyword evidence="4" id="KW-0276">Fatty acid metabolism</keyword>
<evidence type="ECO:0000256" key="11">
    <source>
        <dbReference type="PIRSR" id="PIRSR000094-3"/>
    </source>
</evidence>
<evidence type="ECO:0000256" key="1">
    <source>
        <dbReference type="ARBA" id="ARBA00005194"/>
    </source>
</evidence>
<dbReference type="EC" id="1.3.1.9" evidence="8"/>
<dbReference type="InterPro" id="IPR014358">
    <property type="entry name" value="Enoyl-ACP_Rdtase_NADH"/>
</dbReference>
<evidence type="ECO:0000313" key="12">
    <source>
        <dbReference type="EMBL" id="CAA9312832.1"/>
    </source>
</evidence>
<dbReference type="InterPro" id="IPR036291">
    <property type="entry name" value="NAD(P)-bd_dom_sf"/>
</dbReference>
<accession>A0A6J4KQL9</accession>
<evidence type="ECO:0000256" key="10">
    <source>
        <dbReference type="PIRSR" id="PIRSR000094-2"/>
    </source>
</evidence>
<dbReference type="PANTHER" id="PTHR43159:SF2">
    <property type="entry name" value="ENOYL-[ACYL-CARRIER-PROTEIN] REDUCTASE [NADH], CHLOROPLASTIC"/>
    <property type="match status" value="1"/>
</dbReference>
<dbReference type="CDD" id="cd05372">
    <property type="entry name" value="ENR_SDR"/>
    <property type="match status" value="1"/>
</dbReference>
<dbReference type="PRINTS" id="PR00081">
    <property type="entry name" value="GDHRDH"/>
</dbReference>
<organism evidence="12">
    <name type="scientific">uncultured Gemmatimonadota bacterium</name>
    <dbReference type="NCBI Taxonomy" id="203437"/>
    <lineage>
        <taxon>Bacteria</taxon>
        <taxon>Pseudomonadati</taxon>
        <taxon>Gemmatimonadota</taxon>
        <taxon>environmental samples</taxon>
    </lineage>
</organism>
<reference evidence="12" key="1">
    <citation type="submission" date="2020-02" db="EMBL/GenBank/DDBJ databases">
        <authorList>
            <person name="Meier V. D."/>
        </authorList>
    </citation>
    <scope>NUCLEOTIDE SEQUENCE</scope>
    <source>
        <strain evidence="12">AVDCRST_MAG89</strain>
    </source>
</reference>
<feature type="binding site" evidence="11">
    <location>
        <position position="20"/>
    </location>
    <ligand>
        <name>NAD(+)</name>
        <dbReference type="ChEBI" id="CHEBI:57540"/>
    </ligand>
</feature>
<evidence type="ECO:0000256" key="4">
    <source>
        <dbReference type="ARBA" id="ARBA00022832"/>
    </source>
</evidence>
<keyword evidence="5 8" id="KW-0560">Oxidoreductase</keyword>
<name>A0A6J4KQL9_9BACT</name>
<evidence type="ECO:0000256" key="8">
    <source>
        <dbReference type="PIRNR" id="PIRNR000094"/>
    </source>
</evidence>
<dbReference type="PANTHER" id="PTHR43159">
    <property type="entry name" value="ENOYL-[ACYL-CARRIER-PROTEIN] REDUCTASE"/>
    <property type="match status" value="1"/>
</dbReference>
<dbReference type="EMBL" id="CADCTV010000273">
    <property type="protein sequence ID" value="CAA9312832.1"/>
    <property type="molecule type" value="Genomic_DNA"/>
</dbReference>
<evidence type="ECO:0000256" key="5">
    <source>
        <dbReference type="ARBA" id="ARBA00023002"/>
    </source>
</evidence>
<dbReference type="GO" id="GO:0006633">
    <property type="term" value="P:fatty acid biosynthetic process"/>
    <property type="evidence" value="ECO:0007669"/>
    <property type="project" value="UniProtKB-KW"/>
</dbReference>
<keyword evidence="7 8" id="KW-0275">Fatty acid biosynthesis</keyword>
<keyword evidence="3 8" id="KW-0444">Lipid biosynthesis</keyword>
<comment type="similarity">
    <text evidence="2 8">Belongs to the short-chain dehydrogenases/reductases (SDR) family. FabI subfamily.</text>
</comment>
<comment type="pathway">
    <text evidence="1">Lipid metabolism; fatty acid biosynthesis.</text>
</comment>
<evidence type="ECO:0000256" key="7">
    <source>
        <dbReference type="ARBA" id="ARBA00023160"/>
    </source>
</evidence>
<dbReference type="Gene3D" id="3.40.50.720">
    <property type="entry name" value="NAD(P)-binding Rossmann-like Domain"/>
    <property type="match status" value="1"/>
</dbReference>
<comment type="catalytic activity">
    <reaction evidence="8">
        <text>a 2,3-saturated acyl-[ACP] + NAD(+) = a (2E)-enoyl-[ACP] + NADH + H(+)</text>
        <dbReference type="Rhea" id="RHEA:10240"/>
        <dbReference type="Rhea" id="RHEA-COMP:9925"/>
        <dbReference type="Rhea" id="RHEA-COMP:9926"/>
        <dbReference type="ChEBI" id="CHEBI:15378"/>
        <dbReference type="ChEBI" id="CHEBI:57540"/>
        <dbReference type="ChEBI" id="CHEBI:57945"/>
        <dbReference type="ChEBI" id="CHEBI:78784"/>
        <dbReference type="ChEBI" id="CHEBI:78785"/>
        <dbReference type="EC" id="1.3.1.9"/>
    </reaction>
</comment>